<proteinExistence type="predicted"/>
<feature type="transmembrane region" description="Helical" evidence="1">
    <location>
        <begin position="91"/>
        <end position="109"/>
    </location>
</feature>
<name>T1K6Q9_TETUR</name>
<feature type="transmembrane region" description="Helical" evidence="1">
    <location>
        <begin position="156"/>
        <end position="178"/>
    </location>
</feature>
<dbReference type="HOGENOM" id="CLU_755077_0_0_1"/>
<evidence type="ECO:0000313" key="2">
    <source>
        <dbReference type="EnsemblMetazoa" id="tetur06g01380.1"/>
    </source>
</evidence>
<evidence type="ECO:0000256" key="1">
    <source>
        <dbReference type="SAM" id="Phobius"/>
    </source>
</evidence>
<sequence length="367" mass="41758">MLDLFTDYGNFNEELVVTTEGQFGRFGENGYQDGILGLLQRREADVSLLPMSINIPQPPGQFTAIVTEEAYYINGFARTSSIIDQDVTSSFTLFLPATWILLLSLIYLFEVISTYHYQHSVSILTRFLSSADRLPSILFVQQSVVHRSIIKTSQLLLLNSVLIIFMASFKTTTIGGFGESRVNTLRDIVDLDKTPWFVEGLSMFELFEAEITKDYADVYQLAKRKGSARPTRIGERVGQIQAYSSENVWLYSEKVGKIGNSIEGTDHPMAKYSYWSDKAFYQSLSAFLVNPRHDVDQIIKRLNSVTSKLLQSALVDWIMTAIIREISVSLPFRRVTEHVLNKRKIKPKKDIKFVPLKIGGMRKSFPY</sequence>
<keyword evidence="1" id="KW-0812">Transmembrane</keyword>
<dbReference type="EnsemblMetazoa" id="tetur06g01380.1">
    <property type="protein sequence ID" value="tetur06g01380.1"/>
    <property type="gene ID" value="tetur06g01380"/>
</dbReference>
<dbReference type="Proteomes" id="UP000015104">
    <property type="component" value="Unassembled WGS sequence"/>
</dbReference>
<dbReference type="Gene3D" id="3.40.190.10">
    <property type="entry name" value="Periplasmic binding protein-like II"/>
    <property type="match status" value="1"/>
</dbReference>
<keyword evidence="1" id="KW-0472">Membrane</keyword>
<organism evidence="2 3">
    <name type="scientific">Tetranychus urticae</name>
    <name type="common">Two-spotted spider mite</name>
    <dbReference type="NCBI Taxonomy" id="32264"/>
    <lineage>
        <taxon>Eukaryota</taxon>
        <taxon>Metazoa</taxon>
        <taxon>Ecdysozoa</taxon>
        <taxon>Arthropoda</taxon>
        <taxon>Chelicerata</taxon>
        <taxon>Arachnida</taxon>
        <taxon>Acari</taxon>
        <taxon>Acariformes</taxon>
        <taxon>Trombidiformes</taxon>
        <taxon>Prostigmata</taxon>
        <taxon>Eleutherengona</taxon>
        <taxon>Raphignathae</taxon>
        <taxon>Tetranychoidea</taxon>
        <taxon>Tetranychidae</taxon>
        <taxon>Tetranychus</taxon>
    </lineage>
</organism>
<accession>T1K6Q9</accession>
<reference evidence="2" key="2">
    <citation type="submission" date="2015-06" db="UniProtKB">
        <authorList>
            <consortium name="EnsemblMetazoa"/>
        </authorList>
    </citation>
    <scope>IDENTIFICATION</scope>
</reference>
<evidence type="ECO:0008006" key="4">
    <source>
        <dbReference type="Google" id="ProtNLM"/>
    </source>
</evidence>
<dbReference type="EMBL" id="CAEY01001794">
    <property type="status" value="NOT_ANNOTATED_CDS"/>
    <property type="molecule type" value="Genomic_DNA"/>
</dbReference>
<evidence type="ECO:0000313" key="3">
    <source>
        <dbReference type="Proteomes" id="UP000015104"/>
    </source>
</evidence>
<keyword evidence="1" id="KW-1133">Transmembrane helix</keyword>
<reference evidence="3" key="1">
    <citation type="submission" date="2011-08" db="EMBL/GenBank/DDBJ databases">
        <authorList>
            <person name="Rombauts S."/>
        </authorList>
    </citation>
    <scope>NUCLEOTIDE SEQUENCE</scope>
    <source>
        <strain evidence="3">London</strain>
    </source>
</reference>
<dbReference type="AlphaFoldDB" id="T1K6Q9"/>
<protein>
    <recommendedName>
        <fullName evidence="4">Ionotropic glutamate receptor C-terminal domain-containing protein</fullName>
    </recommendedName>
</protein>
<keyword evidence="3" id="KW-1185">Reference proteome</keyword>